<dbReference type="EMBL" id="FNIE01000028">
    <property type="protein sequence ID" value="SDP41230.1"/>
    <property type="molecule type" value="Genomic_DNA"/>
</dbReference>
<dbReference type="Proteomes" id="UP000199341">
    <property type="component" value="Unassembled WGS sequence"/>
</dbReference>
<organism evidence="1 2">
    <name type="scientific">Actinacidiphila guanduensis</name>
    <dbReference type="NCBI Taxonomy" id="310781"/>
    <lineage>
        <taxon>Bacteria</taxon>
        <taxon>Bacillati</taxon>
        <taxon>Actinomycetota</taxon>
        <taxon>Actinomycetes</taxon>
        <taxon>Kitasatosporales</taxon>
        <taxon>Streptomycetaceae</taxon>
        <taxon>Actinacidiphila</taxon>
    </lineage>
</organism>
<dbReference type="OrthoDB" id="3638686at2"/>
<gene>
    <name evidence="1" type="ORF">SAMN05216259_12831</name>
</gene>
<evidence type="ECO:0000313" key="1">
    <source>
        <dbReference type="EMBL" id="SDP41230.1"/>
    </source>
</evidence>
<evidence type="ECO:0000313" key="2">
    <source>
        <dbReference type="Proteomes" id="UP000199341"/>
    </source>
</evidence>
<dbReference type="AlphaFoldDB" id="A0A1H0SHP1"/>
<accession>A0A1H0SHP1</accession>
<keyword evidence="2" id="KW-1185">Reference proteome</keyword>
<protein>
    <submittedName>
        <fullName evidence="1">Uncharacterized protein</fullName>
    </submittedName>
</protein>
<name>A0A1H0SHP1_9ACTN</name>
<proteinExistence type="predicted"/>
<reference evidence="1 2" key="1">
    <citation type="submission" date="2016-10" db="EMBL/GenBank/DDBJ databases">
        <authorList>
            <person name="de Groot N.N."/>
        </authorList>
    </citation>
    <scope>NUCLEOTIDE SEQUENCE [LARGE SCALE GENOMIC DNA]</scope>
    <source>
        <strain evidence="1 2">CGMCC 4.2022</strain>
    </source>
</reference>
<sequence length="1066" mass="116695">MMNEDADGSLLSLPGDVVERVVAELSDQGEKAVAALRTAAVLIAQALHDETGLRFAESAAYNLREALDAVVVGRTPVPGGLPVVIEAWERFESEVGQPDNDNAASLNTFGAVLRRAAERQDRSSYHEAKLLGYLRDKSGVDPLPGDLDPILEYKRLRRATSQGLHRNTALESVTGFYQRTLAWFVRMFTPPDTIVLTLRALAVEPWRGPEQIVRLRELASNPHHLRSFFARLLDPAWLDPLYEAGAVPLPEPGTAWPVEGLLVGLGRTKPAAVAALAQRLLADAKRLPVERQVDVRFQFLVLAVGLGPAGNRIVGDVITAHPDNRSVRSLATSAVERCDPTDPVVERVGNAVLSSGPTDRDDYYYRRLLDKLESGMTPDNAEKRTRMVAAKLRNSAQQQGAEWISLDIARLTTGLAEDDRYFLVVVSHYLALLVARARELGVPSRRLLDWVTEIPGKAGERLTCRVLAVADDIPVEDKIEHVTRRLVRQTPTGDDQDLVDAVIAANPDPAQLAVWADALGSPSDPPADPDLLPEDWGRAWRWSAILPKQVLTGWEGPIAAVSALHGQIDPEAFGRRLAPPHGPWGQSPHSQAELAALPVLDAARLVAGWRPDADSSRRMTGARELATVLESVVAAEPQDWTEDAATVVETLREPLYVLHYFTALTGKAGAILSRTGKIIMAARYATTERWTPAVLGNDRFDWEPDWLQADTAVVDLITALADQNAPFAEHLDTAWSWAMAPIGSPAGAGGSTAEDPLHRAINSPRGHGLQAALSLAHWEYRNLNTIRPQFFEVLDSLLRITGPVGMEHRAILAWQRSRLELIAQDWLDRKADALFRDDDLGPATVDLTLKYGRPFTPWLHLNLRDDIIAAALRGTENAVPSLLTGTLNGEPGYDIHSIITALRNDVAVLSSAAEEMAFLVQNSSADTPQLDLAVEFWRSLLDANRAVVPIQVLRSTGRWAFVSGLTDSTWSSLTVRTLILTEGTIDYAIEVADRCATVPIPGDSTRILLLLQGRGEPWEQHHIRGVAINALRTLSASRADQNFLALRTRLIELGHDEAADLKPYGS</sequence>